<keyword evidence="3" id="KW-0547">Nucleotide-binding</keyword>
<dbReference type="GO" id="GO:0005737">
    <property type="term" value="C:cytoplasm"/>
    <property type="evidence" value="ECO:0007669"/>
    <property type="project" value="TreeGrafter"/>
</dbReference>
<dbReference type="CDD" id="cd18793">
    <property type="entry name" value="SF2_C_SNF"/>
    <property type="match status" value="1"/>
</dbReference>
<sequence length="1365" mass="152253">MSALGDNTIEELARKTLGLDEEPNKPTPTFYLSAFRKHTERFPNDTNFIIELADPRKKKNSDIGGNGFGVITCMEDLCWQDIILAADPDKPDGGRREGFGSFSNYQDHCHEANHIRARSVRCERLGINNQRNPNSLSSSSLSSRPPNPFEYPSCSSGTTKPFEPSQPGPSRSSILDNLPLAGPSSSTPSPYSMLDRPKPSRSPLKWSTDNNDKKPSLSSTSSPTRPSRSLPIDVISISSGSSPASDDENEFDELAEDSDDDGVIPLSEGEIPDEYRKVTNKDDPILLSDSDDEEDMVVRDRGKGKAVARTCSNTRIPLAPIFTLSQSNKKPKTESEIEGGIEMVRDDSGSSIGEKQKTFNEFLSNISKSSSRDKGKNKETNSEPNRIQALSSEEKIKMMLEEEREKKPTPANGNSNPALPNQNAIAAIAQPLPNGANIAYYDLEAKYLRSPEVQAQCIVKPDLSLLVNGRLRVLAILMGNRDVRREYFPPSPSLLAFLPQLRYRGPPSLVNQPILNGAAGPSTQPGPNAIMNGQHNGYAGVDMPGAWNVGPPPAPGLGGLYPLHEMYAAGDDDDDMSMRDIYGRMEEYDRPRTEEGLHSFFDENLKDFIEDTTVEESLNRLGLNSMDDRLPDLKIKLMAHQILGVDFMIEKEKDKKYLGGINADAMGLGKTVQSIATIASHQSADPKMKTTLIIAPLALLHQWKNEIEAKTTPGFLRVLIYHGPKRVKSQHNLKQYDIVLTTYGTLVAEAGPKVRTIKAGSDEEEDYRDVKKQGPLFKVQWWRIILDEAHQIRNKATRATKACWALKSHLRWCLTGTPIVNTLDDMFPYLHFLSISPAAHWEHFRGHISQVQKRRPKLATKRMQALIRPCCIRRNKDSELNGQKLLQLKPKYTNVVELSFTDDERQIYTAIENRFQVRFNSYLKKGTVMKHYSVVLVMLLRLRQLTCHPWLLRRNPNDGAHEGDVLVSDEDLLSGVDAVKSDDIAEVARATTLLGDEVVEQMKKKLAERQAKINDAASDDTEVSREEECPICSDVFTDERITQCLHSFCAPCLQDVFNSAANNADLADADIHAGRRACPLCRGPIERGRVFRADAFMEHDKEDEESDMAEEDGVDDDIDAKLEHNEEGEEYEEGDRKGKRKAVSSRTHQLVKKKKTIEKREGEEPLADVAGDLAMEDVPPSTKMKKLGDLIDEIDKKSPTDKIIVFSQFVQFIELCSLFLTRKGINHVRYIGSMKQDEREKVLRDFGESLKDKPNSPKVILMSLKCGGVGLNLCAANHVICMDLAWNAATENQAVDRAHRIGQDKDVHVHRLVIENTVEQRIMKLQEEKQALSDGAMGEGAAGRLGRLSIRDLMRLFAVGGDGED</sequence>
<dbReference type="FunFam" id="3.40.50.300:FF:002704">
    <property type="entry name" value="Unplaced genomic scaffold supercont1.17, whole genome shotgun sequence"/>
    <property type="match status" value="1"/>
</dbReference>
<dbReference type="CDD" id="cd18008">
    <property type="entry name" value="DEXDc_SHPRH-like"/>
    <property type="match status" value="1"/>
</dbReference>
<evidence type="ECO:0008006" key="16">
    <source>
        <dbReference type="Google" id="ProtNLM"/>
    </source>
</evidence>
<dbReference type="GO" id="GO:0005634">
    <property type="term" value="C:nucleus"/>
    <property type="evidence" value="ECO:0007669"/>
    <property type="project" value="TreeGrafter"/>
</dbReference>
<evidence type="ECO:0000256" key="2">
    <source>
        <dbReference type="ARBA" id="ARBA00022723"/>
    </source>
</evidence>
<dbReference type="Gene3D" id="3.30.40.10">
    <property type="entry name" value="Zinc/RING finger domain, C3HC4 (zinc finger)"/>
    <property type="match status" value="1"/>
</dbReference>
<comment type="similarity">
    <text evidence="1">Belongs to the SNF2/RAD54 helicase family.</text>
</comment>
<dbReference type="Proteomes" id="UP000092583">
    <property type="component" value="Unassembled WGS sequence"/>
</dbReference>
<evidence type="ECO:0000256" key="5">
    <source>
        <dbReference type="ARBA" id="ARBA00022801"/>
    </source>
</evidence>
<dbReference type="InterPro" id="IPR050628">
    <property type="entry name" value="SNF2_RAD54_helicase_TF"/>
</dbReference>
<evidence type="ECO:0000259" key="12">
    <source>
        <dbReference type="PROSITE" id="PS51192"/>
    </source>
</evidence>
<evidence type="ECO:0000313" key="15">
    <source>
        <dbReference type="Proteomes" id="UP000092583"/>
    </source>
</evidence>
<keyword evidence="4 9" id="KW-0863">Zinc-finger</keyword>
<protein>
    <recommendedName>
        <fullName evidence="16">DNA repair protein RAD5</fullName>
    </recommendedName>
</protein>
<accession>A0A1B9IIB8</accession>
<evidence type="ECO:0000259" key="11">
    <source>
        <dbReference type="PROSITE" id="PS50089"/>
    </source>
</evidence>
<dbReference type="InterPro" id="IPR014001">
    <property type="entry name" value="Helicase_ATP-bd"/>
</dbReference>
<feature type="region of interest" description="Disordered" evidence="10">
    <location>
        <begin position="1124"/>
        <end position="1163"/>
    </location>
</feature>
<feature type="region of interest" description="Disordered" evidence="10">
    <location>
        <begin position="363"/>
        <end position="393"/>
    </location>
</feature>
<evidence type="ECO:0000256" key="1">
    <source>
        <dbReference type="ARBA" id="ARBA00007025"/>
    </source>
</evidence>
<proteinExistence type="inferred from homology"/>
<feature type="domain" description="Helicase C-terminal" evidence="13">
    <location>
        <begin position="1186"/>
        <end position="1341"/>
    </location>
</feature>
<dbReference type="GO" id="GO:0005524">
    <property type="term" value="F:ATP binding"/>
    <property type="evidence" value="ECO:0007669"/>
    <property type="project" value="UniProtKB-KW"/>
</dbReference>
<feature type="compositionally biased region" description="Low complexity" evidence="10">
    <location>
        <begin position="216"/>
        <end position="244"/>
    </location>
</feature>
<evidence type="ECO:0000256" key="8">
    <source>
        <dbReference type="ARBA" id="ARBA00022840"/>
    </source>
</evidence>
<feature type="compositionally biased region" description="Low complexity" evidence="10">
    <location>
        <begin position="129"/>
        <end position="144"/>
    </location>
</feature>
<feature type="domain" description="Helicase ATP-binding" evidence="12">
    <location>
        <begin position="651"/>
        <end position="836"/>
    </location>
</feature>
<dbReference type="Pfam" id="PF00176">
    <property type="entry name" value="SNF2-rel_dom"/>
    <property type="match status" value="1"/>
</dbReference>
<dbReference type="InterPro" id="IPR018957">
    <property type="entry name" value="Znf_C3HC4_RING-type"/>
</dbReference>
<gene>
    <name evidence="14" type="ORF">L486_07310</name>
</gene>
<evidence type="ECO:0000256" key="4">
    <source>
        <dbReference type="ARBA" id="ARBA00022771"/>
    </source>
</evidence>
<dbReference type="PANTHER" id="PTHR45626:SF16">
    <property type="entry name" value="ATP-DEPENDENT HELICASE ULS1"/>
    <property type="match status" value="1"/>
</dbReference>
<evidence type="ECO:0000313" key="14">
    <source>
        <dbReference type="EMBL" id="OCF55197.1"/>
    </source>
</evidence>
<dbReference type="PROSITE" id="PS51192">
    <property type="entry name" value="HELICASE_ATP_BIND_1"/>
    <property type="match status" value="1"/>
</dbReference>
<keyword evidence="7" id="KW-0862">Zinc</keyword>
<feature type="compositionally biased region" description="Basic and acidic residues" evidence="10">
    <location>
        <begin position="273"/>
        <end position="284"/>
    </location>
</feature>
<feature type="compositionally biased region" description="Polar residues" evidence="10">
    <location>
        <begin position="382"/>
        <end position="391"/>
    </location>
</feature>
<dbReference type="PROSITE" id="PS51194">
    <property type="entry name" value="HELICASE_CTER"/>
    <property type="match status" value="1"/>
</dbReference>
<dbReference type="PANTHER" id="PTHR45626">
    <property type="entry name" value="TRANSCRIPTION TERMINATION FACTOR 2-RELATED"/>
    <property type="match status" value="1"/>
</dbReference>
<dbReference type="InterPro" id="IPR013083">
    <property type="entry name" value="Znf_RING/FYVE/PHD"/>
</dbReference>
<dbReference type="GO" id="GO:0004386">
    <property type="term" value="F:helicase activity"/>
    <property type="evidence" value="ECO:0007669"/>
    <property type="project" value="UniProtKB-KW"/>
</dbReference>
<dbReference type="GO" id="GO:0008270">
    <property type="term" value="F:zinc ion binding"/>
    <property type="evidence" value="ECO:0007669"/>
    <property type="project" value="UniProtKB-KW"/>
</dbReference>
<dbReference type="GO" id="GO:0016787">
    <property type="term" value="F:hydrolase activity"/>
    <property type="evidence" value="ECO:0007669"/>
    <property type="project" value="UniProtKB-KW"/>
</dbReference>
<evidence type="ECO:0000256" key="6">
    <source>
        <dbReference type="ARBA" id="ARBA00022806"/>
    </source>
</evidence>
<evidence type="ECO:0000259" key="13">
    <source>
        <dbReference type="PROSITE" id="PS51194"/>
    </source>
</evidence>
<keyword evidence="8" id="KW-0067">ATP-binding</keyword>
<dbReference type="Gene3D" id="3.40.50.300">
    <property type="entry name" value="P-loop containing nucleotide triphosphate hydrolases"/>
    <property type="match status" value="1"/>
</dbReference>
<organism evidence="14 15">
    <name type="scientific">Kwoniella mangroviensis CBS 10435</name>
    <dbReference type="NCBI Taxonomy" id="1331196"/>
    <lineage>
        <taxon>Eukaryota</taxon>
        <taxon>Fungi</taxon>
        <taxon>Dikarya</taxon>
        <taxon>Basidiomycota</taxon>
        <taxon>Agaricomycotina</taxon>
        <taxon>Tremellomycetes</taxon>
        <taxon>Tremellales</taxon>
        <taxon>Cryptococcaceae</taxon>
        <taxon>Kwoniella</taxon>
    </lineage>
</organism>
<dbReference type="STRING" id="1331196.A0A1B9IIB8"/>
<reference evidence="14 15" key="1">
    <citation type="submission" date="2013-07" db="EMBL/GenBank/DDBJ databases">
        <title>The Genome Sequence of Kwoniella mangroviensis CBS10435.</title>
        <authorList>
            <consortium name="The Broad Institute Genome Sequencing Platform"/>
            <person name="Cuomo C."/>
            <person name="Litvintseva A."/>
            <person name="Chen Y."/>
            <person name="Heitman J."/>
            <person name="Sun S."/>
            <person name="Springer D."/>
            <person name="Dromer F."/>
            <person name="Young S.K."/>
            <person name="Zeng Q."/>
            <person name="Gargeya S."/>
            <person name="Fitzgerald M."/>
            <person name="Abouelleil A."/>
            <person name="Alvarado L."/>
            <person name="Berlin A.M."/>
            <person name="Chapman S.B."/>
            <person name="Dewar J."/>
            <person name="Goldberg J."/>
            <person name="Griggs A."/>
            <person name="Gujja S."/>
            <person name="Hansen M."/>
            <person name="Howarth C."/>
            <person name="Imamovic A."/>
            <person name="Larimer J."/>
            <person name="McCowan C."/>
            <person name="Murphy C."/>
            <person name="Pearson M."/>
            <person name="Priest M."/>
            <person name="Roberts A."/>
            <person name="Saif S."/>
            <person name="Shea T."/>
            <person name="Sykes S."/>
            <person name="Wortman J."/>
            <person name="Nusbaum C."/>
            <person name="Birren B."/>
        </authorList>
    </citation>
    <scope>NUCLEOTIDE SEQUENCE [LARGE SCALE GENOMIC DNA]</scope>
    <source>
        <strain evidence="14 15">CBS 10435</strain>
    </source>
</reference>
<keyword evidence="5" id="KW-0378">Hydrolase</keyword>
<dbReference type="InterPro" id="IPR049730">
    <property type="entry name" value="SNF2/RAD54-like_C"/>
</dbReference>
<dbReference type="InterPro" id="IPR001841">
    <property type="entry name" value="Znf_RING"/>
</dbReference>
<dbReference type="Gene3D" id="3.40.50.10810">
    <property type="entry name" value="Tandem AAA-ATPase domain"/>
    <property type="match status" value="1"/>
</dbReference>
<feature type="compositionally biased region" description="Acidic residues" evidence="10">
    <location>
        <begin position="245"/>
        <end position="262"/>
    </location>
</feature>
<keyword evidence="2" id="KW-0479">Metal-binding</keyword>
<dbReference type="GO" id="GO:0000724">
    <property type="term" value="P:double-strand break repair via homologous recombination"/>
    <property type="evidence" value="ECO:0007669"/>
    <property type="project" value="TreeGrafter"/>
</dbReference>
<feature type="compositionally biased region" description="Basic and acidic residues" evidence="10">
    <location>
        <begin position="370"/>
        <end position="381"/>
    </location>
</feature>
<evidence type="ECO:0000256" key="7">
    <source>
        <dbReference type="ARBA" id="ARBA00022833"/>
    </source>
</evidence>
<dbReference type="SUPFAM" id="SSF57850">
    <property type="entry name" value="RING/U-box"/>
    <property type="match status" value="1"/>
</dbReference>
<reference evidence="15" key="2">
    <citation type="submission" date="2013-12" db="EMBL/GenBank/DDBJ databases">
        <title>Evolution of pathogenesis and genome organization in the Tremellales.</title>
        <authorList>
            <person name="Cuomo C."/>
            <person name="Litvintseva A."/>
            <person name="Heitman J."/>
            <person name="Chen Y."/>
            <person name="Sun S."/>
            <person name="Springer D."/>
            <person name="Dromer F."/>
            <person name="Young S."/>
            <person name="Zeng Q."/>
            <person name="Chapman S."/>
            <person name="Gujja S."/>
            <person name="Saif S."/>
            <person name="Birren B."/>
        </authorList>
    </citation>
    <scope>NUCLEOTIDE SEQUENCE [LARGE SCALE GENOMIC DNA]</scope>
    <source>
        <strain evidence="15">CBS 10435</strain>
    </source>
</reference>
<dbReference type="SMART" id="SM00487">
    <property type="entry name" value="DEXDc"/>
    <property type="match status" value="1"/>
</dbReference>
<dbReference type="SMART" id="SM00184">
    <property type="entry name" value="RING"/>
    <property type="match status" value="1"/>
</dbReference>
<dbReference type="SMART" id="SM00490">
    <property type="entry name" value="HELICc"/>
    <property type="match status" value="1"/>
</dbReference>
<dbReference type="EMBL" id="KI669467">
    <property type="protein sequence ID" value="OCF55197.1"/>
    <property type="molecule type" value="Genomic_DNA"/>
</dbReference>
<name>A0A1B9IIB8_9TREE</name>
<keyword evidence="15" id="KW-1185">Reference proteome</keyword>
<keyword evidence="6" id="KW-0347">Helicase</keyword>
<dbReference type="SUPFAM" id="SSF52540">
    <property type="entry name" value="P-loop containing nucleoside triphosphate hydrolases"/>
    <property type="match status" value="2"/>
</dbReference>
<dbReference type="InterPro" id="IPR017907">
    <property type="entry name" value="Znf_RING_CS"/>
</dbReference>
<feature type="compositionally biased region" description="Basic residues" evidence="10">
    <location>
        <begin position="1137"/>
        <end position="1157"/>
    </location>
</feature>
<dbReference type="InterPro" id="IPR038718">
    <property type="entry name" value="SNF2-like_sf"/>
</dbReference>
<dbReference type="Pfam" id="PF00097">
    <property type="entry name" value="zf-C3HC4"/>
    <property type="match status" value="1"/>
</dbReference>
<dbReference type="PROSITE" id="PS00518">
    <property type="entry name" value="ZF_RING_1"/>
    <property type="match status" value="1"/>
</dbReference>
<dbReference type="GO" id="GO:0008094">
    <property type="term" value="F:ATP-dependent activity, acting on DNA"/>
    <property type="evidence" value="ECO:0007669"/>
    <property type="project" value="TreeGrafter"/>
</dbReference>
<dbReference type="InterPro" id="IPR000330">
    <property type="entry name" value="SNF2_N"/>
</dbReference>
<dbReference type="OrthoDB" id="423559at2759"/>
<evidence type="ECO:0000256" key="3">
    <source>
        <dbReference type="ARBA" id="ARBA00022741"/>
    </source>
</evidence>
<dbReference type="PROSITE" id="PS50089">
    <property type="entry name" value="ZF_RING_2"/>
    <property type="match status" value="1"/>
</dbReference>
<evidence type="ECO:0000256" key="10">
    <source>
        <dbReference type="SAM" id="MobiDB-lite"/>
    </source>
</evidence>
<evidence type="ECO:0000256" key="9">
    <source>
        <dbReference type="PROSITE-ProRule" id="PRU00175"/>
    </source>
</evidence>
<feature type="region of interest" description="Disordered" evidence="10">
    <location>
        <begin position="129"/>
        <end position="305"/>
    </location>
</feature>
<dbReference type="Pfam" id="PF00271">
    <property type="entry name" value="Helicase_C"/>
    <property type="match status" value="1"/>
</dbReference>
<dbReference type="InterPro" id="IPR001650">
    <property type="entry name" value="Helicase_C-like"/>
</dbReference>
<dbReference type="InterPro" id="IPR027417">
    <property type="entry name" value="P-loop_NTPase"/>
</dbReference>
<feature type="domain" description="RING-type" evidence="11">
    <location>
        <begin position="1029"/>
        <end position="1082"/>
    </location>
</feature>